<dbReference type="Proteomes" id="UP000503349">
    <property type="component" value="Chromosome 10"/>
</dbReference>
<feature type="compositionally biased region" description="Basic and acidic residues" evidence="1">
    <location>
        <begin position="23"/>
        <end position="49"/>
    </location>
</feature>
<proteinExistence type="predicted"/>
<evidence type="ECO:0000256" key="1">
    <source>
        <dbReference type="SAM" id="MobiDB-lite"/>
    </source>
</evidence>
<reference evidence="3" key="2">
    <citation type="submission" date="2019-02" db="EMBL/GenBank/DDBJ databases">
        <title>Opniocepnalus argus Var Kimnra genome.</title>
        <authorList>
            <person name="Zhou C."/>
            <person name="Xiao S."/>
        </authorList>
    </citation>
    <scope>NUCLEOTIDE SEQUENCE [LARGE SCALE GENOMIC DNA]</scope>
</reference>
<organism evidence="2 3">
    <name type="scientific">Channa argus</name>
    <name type="common">Northern snakehead</name>
    <name type="synonym">Ophicephalus argus</name>
    <dbReference type="NCBI Taxonomy" id="215402"/>
    <lineage>
        <taxon>Eukaryota</taxon>
        <taxon>Metazoa</taxon>
        <taxon>Chordata</taxon>
        <taxon>Craniata</taxon>
        <taxon>Vertebrata</taxon>
        <taxon>Euteleostomi</taxon>
        <taxon>Actinopterygii</taxon>
        <taxon>Neopterygii</taxon>
        <taxon>Teleostei</taxon>
        <taxon>Neoteleostei</taxon>
        <taxon>Acanthomorphata</taxon>
        <taxon>Anabantaria</taxon>
        <taxon>Anabantiformes</taxon>
        <taxon>Channoidei</taxon>
        <taxon>Channidae</taxon>
        <taxon>Channa</taxon>
    </lineage>
</organism>
<keyword evidence="3" id="KW-1185">Reference proteome</keyword>
<feature type="region of interest" description="Disordered" evidence="1">
    <location>
        <begin position="15"/>
        <end position="49"/>
    </location>
</feature>
<accession>A0A6G1PVW8</accession>
<reference evidence="2 3" key="1">
    <citation type="submission" date="2019-02" db="EMBL/GenBank/DDBJ databases">
        <title>Opniocepnalus argus genome.</title>
        <authorList>
            <person name="Zhou C."/>
            <person name="Xiao S."/>
        </authorList>
    </citation>
    <scope>NUCLEOTIDE SEQUENCE [LARGE SCALE GENOMIC DNA]</scope>
    <source>
        <strain evidence="2">OARG1902GOOAL</strain>
        <tissue evidence="2">Muscle</tissue>
    </source>
</reference>
<evidence type="ECO:0000313" key="3">
    <source>
        <dbReference type="Proteomes" id="UP000503349"/>
    </source>
</evidence>
<protein>
    <submittedName>
        <fullName evidence="2">Uncharacterized protein</fullName>
    </submittedName>
</protein>
<dbReference type="EMBL" id="CM015721">
    <property type="protein sequence ID" value="KAF3694379.1"/>
    <property type="molecule type" value="Genomic_DNA"/>
</dbReference>
<name>A0A6G1PVW8_CHAAH</name>
<dbReference type="AlphaFoldDB" id="A0A6G1PVW8"/>
<evidence type="ECO:0000313" key="2">
    <source>
        <dbReference type="EMBL" id="KAF3694379.1"/>
    </source>
</evidence>
<gene>
    <name evidence="2" type="ORF">EXN66_Car010055</name>
</gene>
<sequence length="49" mass="5630">MSKFTFKHMQTNIPLEQALGDSGEEKLPFKNKKEETSSRTRLKVDGHLP</sequence>